<organism evidence="12 13">
    <name type="scientific">Methyloprofundus sedimenti</name>
    <dbReference type="NCBI Taxonomy" id="1420851"/>
    <lineage>
        <taxon>Bacteria</taxon>
        <taxon>Pseudomonadati</taxon>
        <taxon>Pseudomonadota</taxon>
        <taxon>Gammaproteobacteria</taxon>
        <taxon>Methylococcales</taxon>
        <taxon>Methylococcaceae</taxon>
        <taxon>Methyloprofundus</taxon>
    </lineage>
</organism>
<reference evidence="12 13" key="1">
    <citation type="submission" date="2015-12" db="EMBL/GenBank/DDBJ databases">
        <authorList>
            <person name="Shamseldin A."/>
            <person name="Moawad H."/>
            <person name="Abd El-Rahim W.M."/>
            <person name="Sadowsky M.J."/>
        </authorList>
    </citation>
    <scope>NUCLEOTIDE SEQUENCE [LARGE SCALE GENOMIC DNA]</scope>
    <source>
        <strain evidence="12 13">WF1</strain>
    </source>
</reference>
<feature type="binding site" description="covalent" evidence="8">
    <location>
        <position position="53"/>
    </location>
    <ligand>
        <name>heme c</name>
        <dbReference type="ChEBI" id="CHEBI:61717"/>
        <label>1</label>
    </ligand>
</feature>
<dbReference type="EMBL" id="LPUF01000001">
    <property type="protein sequence ID" value="OQK18148.1"/>
    <property type="molecule type" value="Genomic_DNA"/>
</dbReference>
<keyword evidence="4 10" id="KW-0732">Signal</keyword>
<keyword evidence="3 9" id="KW-0479">Metal-binding</keyword>
<evidence type="ECO:0000256" key="5">
    <source>
        <dbReference type="ARBA" id="ARBA00022764"/>
    </source>
</evidence>
<dbReference type="Pfam" id="PF03150">
    <property type="entry name" value="CCP_MauG"/>
    <property type="match status" value="1"/>
</dbReference>
<keyword evidence="2 8" id="KW-0349">Heme</keyword>
<comment type="PTM">
    <text evidence="8">Binds 2 heme groups per subunit.</text>
</comment>
<dbReference type="InterPro" id="IPR009056">
    <property type="entry name" value="Cyt_c-like_dom"/>
</dbReference>
<dbReference type="GO" id="GO:0004130">
    <property type="term" value="F:cytochrome-c peroxidase activity"/>
    <property type="evidence" value="ECO:0007669"/>
    <property type="project" value="TreeGrafter"/>
</dbReference>
<dbReference type="InterPro" id="IPR004852">
    <property type="entry name" value="Di-haem_cyt_c_peroxidsae"/>
</dbReference>
<keyword evidence="13" id="KW-1185">Reference proteome</keyword>
<keyword evidence="12" id="KW-0575">Peroxidase</keyword>
<sequence>MIFKPTSISTAILLLMVVFQAEAGQNQHTNKRSELGKQLFFDTNLSNPPGQSCASCHDPKHGFIDSTVSTPTSEGVTAGRFGSRNTPTAMYMAFSPKFHYDEEEELYIGGQFLDGRAATLEEQAQMPFLNHLEMANTNKQMVVDKVRSANYSKLFKRVFGKHGFDNTEQAYSNIANAIAAFERTEKFNRFTSKYDYYLAGKARFTEQEEHGLALFEREDKGNCAACHPSQSGPEGESPLFTDFSYDNLGVPRNPDNFFYAMSVEYNVEGEAFVDVGLAANPVVKATGQTEQEKGKIKVPTLRNVAITGPWMHNGYFQTLQGVVEFYNTRDVRNVCAEANITQALAQSKDCWPMAEVAENVNDSELGNLNLTEDEVQDIVAFLKTLTDGYHPLKNK</sequence>
<evidence type="ECO:0000256" key="1">
    <source>
        <dbReference type="ARBA" id="ARBA00004418"/>
    </source>
</evidence>
<protein>
    <submittedName>
        <fullName evidence="12">Cytochrome-c peroxidase</fullName>
    </submittedName>
</protein>
<dbReference type="RefSeq" id="WP_080522753.1">
    <property type="nucleotide sequence ID" value="NZ_LPUF01000001.1"/>
</dbReference>
<dbReference type="InterPro" id="IPR051395">
    <property type="entry name" value="Cytochrome_c_Peroxidase/MauG"/>
</dbReference>
<evidence type="ECO:0000256" key="4">
    <source>
        <dbReference type="ARBA" id="ARBA00022729"/>
    </source>
</evidence>
<evidence type="ECO:0000256" key="8">
    <source>
        <dbReference type="PIRSR" id="PIRSR000294-1"/>
    </source>
</evidence>
<feature type="binding site" description="covalent" evidence="8">
    <location>
        <position position="56"/>
    </location>
    <ligand>
        <name>heme c</name>
        <dbReference type="ChEBI" id="CHEBI:61717"/>
        <label>1</label>
    </ligand>
</feature>
<evidence type="ECO:0000256" key="2">
    <source>
        <dbReference type="ARBA" id="ARBA00022617"/>
    </source>
</evidence>
<dbReference type="GO" id="GO:0020037">
    <property type="term" value="F:heme binding"/>
    <property type="evidence" value="ECO:0007669"/>
    <property type="project" value="InterPro"/>
</dbReference>
<gene>
    <name evidence="12" type="ORF">AU255_10000</name>
</gene>
<dbReference type="InterPro" id="IPR036909">
    <property type="entry name" value="Cyt_c-like_dom_sf"/>
</dbReference>
<dbReference type="GO" id="GO:0042597">
    <property type="term" value="C:periplasmic space"/>
    <property type="evidence" value="ECO:0007669"/>
    <property type="project" value="UniProtKB-SubCell"/>
</dbReference>
<feature type="binding site" description="axial binding residue" evidence="9">
    <location>
        <position position="227"/>
    </location>
    <ligand>
        <name>heme c</name>
        <dbReference type="ChEBI" id="CHEBI:61717"/>
        <label>2</label>
    </ligand>
    <ligandPart>
        <name>Fe</name>
        <dbReference type="ChEBI" id="CHEBI:18248"/>
    </ligandPart>
</feature>
<evidence type="ECO:0000256" key="7">
    <source>
        <dbReference type="ARBA" id="ARBA00023004"/>
    </source>
</evidence>
<evidence type="ECO:0000313" key="13">
    <source>
        <dbReference type="Proteomes" id="UP000191980"/>
    </source>
</evidence>
<dbReference type="PANTHER" id="PTHR30600">
    <property type="entry name" value="CYTOCHROME C PEROXIDASE-RELATED"/>
    <property type="match status" value="1"/>
</dbReference>
<dbReference type="Gene3D" id="1.10.760.10">
    <property type="entry name" value="Cytochrome c-like domain"/>
    <property type="match status" value="2"/>
</dbReference>
<feature type="domain" description="Cytochrome c" evidence="11">
    <location>
        <begin position="31"/>
        <end position="182"/>
    </location>
</feature>
<feature type="domain" description="Cytochrome c" evidence="11">
    <location>
        <begin position="206"/>
        <end position="386"/>
    </location>
</feature>
<comment type="subcellular location">
    <subcellularLocation>
        <location evidence="1">Periplasm</location>
    </subcellularLocation>
</comment>
<feature type="chain" id="PRO_5012641682" evidence="10">
    <location>
        <begin position="24"/>
        <end position="395"/>
    </location>
</feature>
<comment type="caution">
    <text evidence="12">The sequence shown here is derived from an EMBL/GenBank/DDBJ whole genome shotgun (WGS) entry which is preliminary data.</text>
</comment>
<dbReference type="STRING" id="1420851.AU255_10000"/>
<keyword evidence="5" id="KW-0574">Periplasm</keyword>
<dbReference type="PANTHER" id="PTHR30600:SF10">
    <property type="entry name" value="BLL6722 PROTEIN"/>
    <property type="match status" value="1"/>
</dbReference>
<dbReference type="InterPro" id="IPR026259">
    <property type="entry name" value="MauG/Cytc_peroxidase"/>
</dbReference>
<evidence type="ECO:0000313" key="12">
    <source>
        <dbReference type="EMBL" id="OQK18148.1"/>
    </source>
</evidence>
<feature type="signal peptide" evidence="10">
    <location>
        <begin position="1"/>
        <end position="23"/>
    </location>
</feature>
<feature type="binding site" description="covalent" evidence="8">
    <location>
        <position position="223"/>
    </location>
    <ligand>
        <name>heme c</name>
        <dbReference type="ChEBI" id="CHEBI:61717"/>
        <label>2</label>
    </ligand>
</feature>
<keyword evidence="6" id="KW-0560">Oxidoreductase</keyword>
<dbReference type="GO" id="GO:0009055">
    <property type="term" value="F:electron transfer activity"/>
    <property type="evidence" value="ECO:0007669"/>
    <property type="project" value="InterPro"/>
</dbReference>
<dbReference type="SUPFAM" id="SSF46626">
    <property type="entry name" value="Cytochrome c"/>
    <property type="match status" value="2"/>
</dbReference>
<name>A0A1V8M9F1_9GAMM</name>
<evidence type="ECO:0000256" key="3">
    <source>
        <dbReference type="ARBA" id="ARBA00022723"/>
    </source>
</evidence>
<dbReference type="OrthoDB" id="9805202at2"/>
<comment type="cofactor">
    <cofactor evidence="8">
        <name>heme</name>
        <dbReference type="ChEBI" id="CHEBI:30413"/>
    </cofactor>
    <text evidence="8">Binds 2 heme groups.</text>
</comment>
<dbReference type="PIRSF" id="PIRSF000294">
    <property type="entry name" value="Cytochrome-c_peroxidase"/>
    <property type="match status" value="1"/>
</dbReference>
<evidence type="ECO:0000256" key="6">
    <source>
        <dbReference type="ARBA" id="ARBA00023002"/>
    </source>
</evidence>
<keyword evidence="7 9" id="KW-0408">Iron</keyword>
<dbReference type="Proteomes" id="UP000191980">
    <property type="component" value="Unassembled WGS sequence"/>
</dbReference>
<dbReference type="GO" id="GO:0046872">
    <property type="term" value="F:metal ion binding"/>
    <property type="evidence" value="ECO:0007669"/>
    <property type="project" value="UniProtKB-KW"/>
</dbReference>
<evidence type="ECO:0000256" key="10">
    <source>
        <dbReference type="SAM" id="SignalP"/>
    </source>
</evidence>
<evidence type="ECO:0000256" key="9">
    <source>
        <dbReference type="PIRSR" id="PIRSR000294-2"/>
    </source>
</evidence>
<dbReference type="AlphaFoldDB" id="A0A1V8M9F1"/>
<evidence type="ECO:0000259" key="11">
    <source>
        <dbReference type="PROSITE" id="PS51007"/>
    </source>
</evidence>
<feature type="binding site" description="covalent" evidence="8">
    <location>
        <position position="226"/>
    </location>
    <ligand>
        <name>heme c</name>
        <dbReference type="ChEBI" id="CHEBI:61717"/>
        <label>2</label>
    </ligand>
</feature>
<accession>A0A1V8M9F1</accession>
<dbReference type="PROSITE" id="PS51007">
    <property type="entry name" value="CYTC"/>
    <property type="match status" value="2"/>
</dbReference>
<proteinExistence type="predicted"/>
<feature type="binding site" description="axial binding residue" evidence="9">
    <location>
        <position position="57"/>
    </location>
    <ligand>
        <name>heme c</name>
        <dbReference type="ChEBI" id="CHEBI:61717"/>
        <label>1</label>
    </ligand>
    <ligandPart>
        <name>Fe</name>
        <dbReference type="ChEBI" id="CHEBI:18248"/>
    </ligandPart>
</feature>